<name>A0ABT7EQC7_9GAMM</name>
<keyword evidence="1" id="KW-0732">Signal</keyword>
<feature type="chain" id="PRO_5047256493" description="Outer membrane protein beta-barrel domain-containing protein" evidence="1">
    <location>
        <begin position="20"/>
        <end position="203"/>
    </location>
</feature>
<evidence type="ECO:0008006" key="4">
    <source>
        <dbReference type="Google" id="ProtNLM"/>
    </source>
</evidence>
<organism evidence="2 3">
    <name type="scientific">Pseudoalteromonas obscura</name>
    <dbReference type="NCBI Taxonomy" id="3048491"/>
    <lineage>
        <taxon>Bacteria</taxon>
        <taxon>Pseudomonadati</taxon>
        <taxon>Pseudomonadota</taxon>
        <taxon>Gammaproteobacteria</taxon>
        <taxon>Alteromonadales</taxon>
        <taxon>Pseudoalteromonadaceae</taxon>
        <taxon>Pseudoalteromonas</taxon>
    </lineage>
</organism>
<dbReference type="EMBL" id="JASJUT010000010">
    <property type="protein sequence ID" value="MDK2597266.1"/>
    <property type="molecule type" value="Genomic_DNA"/>
</dbReference>
<gene>
    <name evidence="2" type="ORF">QNM18_19615</name>
</gene>
<accession>A0ABT7EQC7</accession>
<evidence type="ECO:0000313" key="3">
    <source>
        <dbReference type="Proteomes" id="UP001231915"/>
    </source>
</evidence>
<dbReference type="SUPFAM" id="SSF56935">
    <property type="entry name" value="Porins"/>
    <property type="match status" value="1"/>
</dbReference>
<reference evidence="2 3" key="1">
    <citation type="submission" date="2023-05" db="EMBL/GenBank/DDBJ databases">
        <title>Pseudoalteromonas ardens sp. nov., Pseudoalteromonas obscura sp. nov., and Pseudoalteromonas umbrosa sp. nov., isolated from the coral Montipora capitata.</title>
        <authorList>
            <person name="Thomas E.M."/>
            <person name="Smith E.M."/>
            <person name="Papke E."/>
            <person name="Shlafstein M.D."/>
            <person name="Oline D.K."/>
            <person name="Videau P."/>
            <person name="Saw J.H."/>
            <person name="Strangman W.K."/>
            <person name="Ushijima B."/>
        </authorList>
    </citation>
    <scope>NUCLEOTIDE SEQUENCE [LARGE SCALE GENOMIC DNA]</scope>
    <source>
        <strain evidence="2 3">P94</strain>
    </source>
</reference>
<evidence type="ECO:0000256" key="1">
    <source>
        <dbReference type="SAM" id="SignalP"/>
    </source>
</evidence>
<protein>
    <recommendedName>
        <fullName evidence="4">Outer membrane protein beta-barrel domain-containing protein</fullName>
    </recommendedName>
</protein>
<evidence type="ECO:0000313" key="2">
    <source>
        <dbReference type="EMBL" id="MDK2597266.1"/>
    </source>
</evidence>
<proteinExistence type="predicted"/>
<sequence>MKKQLLTAALALCATQAQAANLSKSYLEIGYSTTEFTDNTYFDNKTDLDLIGHQMSLSYEFENGFYSGLHIKRHRDTFIIYLIDQDVDYDENLFELGYVLNQTEKGRLSIGAYIGEMEIAVKDNNSDANIYRLYTEYDHGFNKYFSAFAKAGYESIDGDNSTKEDGFWAQAGIRLHLGSSSFSWRISRGEVAEQLAFAYRYSF</sequence>
<feature type="signal peptide" evidence="1">
    <location>
        <begin position="1"/>
        <end position="19"/>
    </location>
</feature>
<comment type="caution">
    <text evidence="2">The sequence shown here is derived from an EMBL/GenBank/DDBJ whole genome shotgun (WGS) entry which is preliminary data.</text>
</comment>
<dbReference type="RefSeq" id="WP_211008571.1">
    <property type="nucleotide sequence ID" value="NZ_JASJUT010000010.1"/>
</dbReference>
<keyword evidence="3" id="KW-1185">Reference proteome</keyword>
<dbReference type="Proteomes" id="UP001231915">
    <property type="component" value="Unassembled WGS sequence"/>
</dbReference>